<feature type="domain" description="Secretion system C-terminal sorting" evidence="3">
    <location>
        <begin position="605"/>
        <end position="671"/>
    </location>
</feature>
<proteinExistence type="predicted"/>
<dbReference type="NCBIfam" id="TIGR04183">
    <property type="entry name" value="Por_Secre_tail"/>
    <property type="match status" value="1"/>
</dbReference>
<reference evidence="4 5" key="1">
    <citation type="submission" date="2019-06" db="EMBL/GenBank/DDBJ databases">
        <title>Flavibacter putida gen. nov., sp. nov., a novel marine bacterium of the family Flavobacteriaceae isolated from coastal seawater.</title>
        <authorList>
            <person name="Feng X."/>
        </authorList>
    </citation>
    <scope>NUCLEOTIDE SEQUENCE [LARGE SCALE GENOMIC DNA]</scope>
    <source>
        <strain evidence="4 5">PLHSN227</strain>
    </source>
</reference>
<comment type="caution">
    <text evidence="4">The sequence shown here is derived from an EMBL/GenBank/DDBJ whole genome shotgun (WGS) entry which is preliminary data.</text>
</comment>
<dbReference type="RefSeq" id="WP_141420569.1">
    <property type="nucleotide sequence ID" value="NZ_VIAR01000002.1"/>
</dbReference>
<dbReference type="AlphaFoldDB" id="A0A507ZRN3"/>
<dbReference type="InterPro" id="IPR026444">
    <property type="entry name" value="Secre_tail"/>
</dbReference>
<feature type="chain" id="PRO_5021492360" evidence="2">
    <location>
        <begin position="19"/>
        <end position="679"/>
    </location>
</feature>
<evidence type="ECO:0000259" key="3">
    <source>
        <dbReference type="Pfam" id="PF18962"/>
    </source>
</evidence>
<dbReference type="Proteomes" id="UP000317169">
    <property type="component" value="Unassembled WGS sequence"/>
</dbReference>
<dbReference type="OrthoDB" id="1652165at2"/>
<protein>
    <submittedName>
        <fullName evidence="4">T9SS type A sorting domain-containing protein</fullName>
    </submittedName>
</protein>
<gene>
    <name evidence="4" type="ORF">FKR84_02255</name>
</gene>
<dbReference type="PANTHER" id="PTHR35580">
    <property type="entry name" value="CELL SURFACE GLYCOPROTEIN (S-LAYER PROTEIN)-LIKE PROTEIN"/>
    <property type="match status" value="1"/>
</dbReference>
<accession>A0A507ZRN3</accession>
<evidence type="ECO:0000256" key="1">
    <source>
        <dbReference type="ARBA" id="ARBA00022729"/>
    </source>
</evidence>
<name>A0A507ZRN3_9FLAO</name>
<evidence type="ECO:0000256" key="2">
    <source>
        <dbReference type="SAM" id="SignalP"/>
    </source>
</evidence>
<feature type="signal peptide" evidence="2">
    <location>
        <begin position="1"/>
        <end position="18"/>
    </location>
</feature>
<dbReference type="InterPro" id="IPR052918">
    <property type="entry name" value="Motility_Chemotaxis_Reg"/>
</dbReference>
<dbReference type="Pfam" id="PF18962">
    <property type="entry name" value="Por_Secre_tail"/>
    <property type="match status" value="1"/>
</dbReference>
<organism evidence="4 5">
    <name type="scientific">Haloflavibacter putidus</name>
    <dbReference type="NCBI Taxonomy" id="2576776"/>
    <lineage>
        <taxon>Bacteria</taxon>
        <taxon>Pseudomonadati</taxon>
        <taxon>Bacteroidota</taxon>
        <taxon>Flavobacteriia</taxon>
        <taxon>Flavobacteriales</taxon>
        <taxon>Flavobacteriaceae</taxon>
        <taxon>Haloflavibacter</taxon>
    </lineage>
</organism>
<keyword evidence="5" id="KW-1185">Reference proteome</keyword>
<sequence>MKLLITIILTLSTFSIFAQTESFTREWGTYFNNVEITSVDTDNEENIWVLAEVRQYQSFFLNDIITPNAQQTNYGGGIKDVFLAKFTPDGSLLYATYFGGEGDDFAGSISIKNGNIYITGNTNSTQGIATTGVYQENLNQPPSNYTNPLNSAFIAKYDTSGQLEWSSYFQGNTSATIRQVSAGNANDVFLWGTTQSDNLGSPGVFKNSIPPPYVDDNDIYVYPSYPILARFNDTGHLLWATYYGPDIVAQDNPRGYSVLSGLGVDYNNNVYISGNCNGTSNFYSTPNSHQSNYAGGERDIFIAKFTPSGQRIWGSYFGGAGSEGLDKLEVLRGNQIYLTGITTSQNGISTPNTWQPNYLPGQNNSAFIARFTQNGQIMWSTYLGPIAGHPVSLGADTSNNVYIYGEILANPNIITTGSYMDEFFGNSSQMAISKLDYNGQNLLWGTYYGGSQNEYTSWTKAFTVTNNNALVAVGLTKSHDFIASDNAFQATFNNSSQVNSFITKFVPCVDPVVPQGESVQWFTEGETLEDLIIDTTTWPGADVIITWYADAANTQVLPADTVLEENTTYYVTQTIQGCGESDALEITAIQNLNVDKAYFEKVIVSPNPNQGKFNIDNIPPGKTEIEIHSLNGKLLFSTTTYIQDLSNTIKIREQLAPGVYFLKLISADKYSKAFKLLIN</sequence>
<keyword evidence="1 2" id="KW-0732">Signal</keyword>
<evidence type="ECO:0000313" key="5">
    <source>
        <dbReference type="Proteomes" id="UP000317169"/>
    </source>
</evidence>
<evidence type="ECO:0000313" key="4">
    <source>
        <dbReference type="EMBL" id="TQD40039.1"/>
    </source>
</evidence>
<dbReference type="PANTHER" id="PTHR35580:SF1">
    <property type="entry name" value="PHYTASE-LIKE DOMAIN-CONTAINING PROTEIN"/>
    <property type="match status" value="1"/>
</dbReference>
<dbReference type="EMBL" id="VIAR01000002">
    <property type="protein sequence ID" value="TQD40039.1"/>
    <property type="molecule type" value="Genomic_DNA"/>
</dbReference>